<feature type="transmembrane region" description="Helical" evidence="8">
    <location>
        <begin position="54"/>
        <end position="74"/>
    </location>
</feature>
<dbReference type="Proteomes" id="UP000093928">
    <property type="component" value="Unassembled WGS sequence"/>
</dbReference>
<keyword evidence="3" id="KW-0328">Glycosyltransferase</keyword>
<evidence type="ECO:0000256" key="1">
    <source>
        <dbReference type="ARBA" id="ARBA00004651"/>
    </source>
</evidence>
<feature type="transmembrane region" description="Helical" evidence="8">
    <location>
        <begin position="163"/>
        <end position="186"/>
    </location>
</feature>
<keyword evidence="5 8" id="KW-0812">Transmembrane</keyword>
<evidence type="ECO:0000256" key="2">
    <source>
        <dbReference type="ARBA" id="ARBA00022475"/>
    </source>
</evidence>
<dbReference type="OrthoDB" id="4706434at2"/>
<keyword evidence="4" id="KW-0808">Transferase</keyword>
<proteinExistence type="predicted"/>
<dbReference type="GO" id="GO:0005886">
    <property type="term" value="C:plasma membrane"/>
    <property type="evidence" value="ECO:0007669"/>
    <property type="project" value="UniProtKB-SubCell"/>
</dbReference>
<accession>A0A1A3P3W7</accession>
<dbReference type="InterPro" id="IPR038731">
    <property type="entry name" value="RgtA/B/C-like"/>
</dbReference>
<dbReference type="GO" id="GO:0009103">
    <property type="term" value="P:lipopolysaccharide biosynthetic process"/>
    <property type="evidence" value="ECO:0007669"/>
    <property type="project" value="UniProtKB-ARBA"/>
</dbReference>
<gene>
    <name evidence="10" type="ORF">A5634_19305</name>
</gene>
<evidence type="ECO:0000256" key="5">
    <source>
        <dbReference type="ARBA" id="ARBA00022692"/>
    </source>
</evidence>
<dbReference type="GO" id="GO:0010041">
    <property type="term" value="P:response to iron(III) ion"/>
    <property type="evidence" value="ECO:0007669"/>
    <property type="project" value="TreeGrafter"/>
</dbReference>
<feature type="transmembrane region" description="Helical" evidence="8">
    <location>
        <begin position="364"/>
        <end position="383"/>
    </location>
</feature>
<evidence type="ECO:0000256" key="3">
    <source>
        <dbReference type="ARBA" id="ARBA00022676"/>
    </source>
</evidence>
<comment type="subcellular location">
    <subcellularLocation>
        <location evidence="1">Cell membrane</location>
        <topology evidence="1">Multi-pass membrane protein</topology>
    </subcellularLocation>
</comment>
<dbReference type="AlphaFoldDB" id="A0A1A3P3W7"/>
<name>A0A1A3P3W7_MYCAS</name>
<feature type="transmembrane region" description="Helical" evidence="8">
    <location>
        <begin position="112"/>
        <end position="130"/>
    </location>
</feature>
<evidence type="ECO:0000256" key="8">
    <source>
        <dbReference type="SAM" id="Phobius"/>
    </source>
</evidence>
<feature type="transmembrane region" description="Helical" evidence="8">
    <location>
        <begin position="137"/>
        <end position="157"/>
    </location>
</feature>
<dbReference type="PANTHER" id="PTHR33908:SF3">
    <property type="entry name" value="UNDECAPRENYL PHOSPHATE-ALPHA-4-AMINO-4-DEOXY-L-ARABINOSE ARABINOSYL TRANSFERASE"/>
    <property type="match status" value="1"/>
</dbReference>
<keyword evidence="6 8" id="KW-1133">Transmembrane helix</keyword>
<feature type="transmembrane region" description="Helical" evidence="8">
    <location>
        <begin position="274"/>
        <end position="294"/>
    </location>
</feature>
<dbReference type="PANTHER" id="PTHR33908">
    <property type="entry name" value="MANNOSYLTRANSFERASE YKCB-RELATED"/>
    <property type="match status" value="1"/>
</dbReference>
<evidence type="ECO:0000313" key="11">
    <source>
        <dbReference type="Proteomes" id="UP000093928"/>
    </source>
</evidence>
<evidence type="ECO:0000259" key="9">
    <source>
        <dbReference type="Pfam" id="PF13231"/>
    </source>
</evidence>
<feature type="domain" description="Glycosyltransferase RgtA/B/C/D-like" evidence="9">
    <location>
        <begin position="66"/>
        <end position="228"/>
    </location>
</feature>
<evidence type="ECO:0000256" key="4">
    <source>
        <dbReference type="ARBA" id="ARBA00022679"/>
    </source>
</evidence>
<keyword evidence="2" id="KW-1003">Cell membrane</keyword>
<sequence length="499" mass="52658">MTSNRRDQLALVAILAIAAALRLIALPRRGEWDDDQGIEMLTMLRWVRDGDVPLVGPLSSAPTVHHGALFYWILAPGAFATDADPVAALVTVAVIGVGGVAAVWWLGRTVGGPLAGHIAALLMAVSPSAVNASTFVWNANIVAPGAALASAAAWHAWRTRHMRWWLLAATGGVLMLNGHLLAALAVPPFAGLAVADMLRRRRWEWRLVAPMLGAFVIIAAGYLPNLIYDLNHGFPQLHAIAAYLDTTNTQDSLPLPDRLGTIFRRVLIWPVSGYAASAPLSGWPALLLTAGALLRTMYGRGVGRQFGCWATATTAWAVVALGVVAPVLSTPFVGLPTDQYHTWLDPILFSAIGFSAARLWTAGVLARAGAVAVVATCVALSLVSLPASSSPDGGWPRAADTATRIRATTGDHTVAVIAVAKTGAALDFPLRRQYTPADDAASAEFLVVTCDPLFFRVAVLPCGGQAEAAEARALGFPSARVVDRFADGPRRVISVFANH</sequence>
<reference evidence="10 11" key="1">
    <citation type="submission" date="2016-06" db="EMBL/GenBank/DDBJ databases">
        <authorList>
            <person name="Kjaerup R.B."/>
            <person name="Dalgaard T.S."/>
            <person name="Juul-Madsen H.R."/>
        </authorList>
    </citation>
    <scope>NUCLEOTIDE SEQUENCE [LARGE SCALE GENOMIC DNA]</scope>
    <source>
        <strain evidence="10 11">1165133.8</strain>
    </source>
</reference>
<dbReference type="EMBL" id="LZLS01000064">
    <property type="protein sequence ID" value="OBK28953.1"/>
    <property type="molecule type" value="Genomic_DNA"/>
</dbReference>
<organism evidence="10 11">
    <name type="scientific">Mycobacterium asiaticum</name>
    <dbReference type="NCBI Taxonomy" id="1790"/>
    <lineage>
        <taxon>Bacteria</taxon>
        <taxon>Bacillati</taxon>
        <taxon>Actinomycetota</taxon>
        <taxon>Actinomycetes</taxon>
        <taxon>Mycobacteriales</taxon>
        <taxon>Mycobacteriaceae</taxon>
        <taxon>Mycobacterium</taxon>
    </lineage>
</organism>
<dbReference type="Pfam" id="PF13231">
    <property type="entry name" value="PMT_2"/>
    <property type="match status" value="1"/>
</dbReference>
<feature type="transmembrane region" description="Helical" evidence="8">
    <location>
        <begin position="86"/>
        <end position="106"/>
    </location>
</feature>
<feature type="transmembrane region" description="Helical" evidence="8">
    <location>
        <begin position="306"/>
        <end position="328"/>
    </location>
</feature>
<evidence type="ECO:0000313" key="10">
    <source>
        <dbReference type="EMBL" id="OBK28953.1"/>
    </source>
</evidence>
<dbReference type="RefSeq" id="WP_065143294.1">
    <property type="nucleotide sequence ID" value="NZ_LZLS01000064.1"/>
</dbReference>
<dbReference type="GO" id="GO:0016763">
    <property type="term" value="F:pentosyltransferase activity"/>
    <property type="evidence" value="ECO:0007669"/>
    <property type="project" value="TreeGrafter"/>
</dbReference>
<evidence type="ECO:0000256" key="6">
    <source>
        <dbReference type="ARBA" id="ARBA00022989"/>
    </source>
</evidence>
<evidence type="ECO:0000256" key="7">
    <source>
        <dbReference type="ARBA" id="ARBA00023136"/>
    </source>
</evidence>
<comment type="caution">
    <text evidence="10">The sequence shown here is derived from an EMBL/GenBank/DDBJ whole genome shotgun (WGS) entry which is preliminary data.</text>
</comment>
<dbReference type="InterPro" id="IPR050297">
    <property type="entry name" value="LipidA_mod_glycosyltrf_83"/>
</dbReference>
<protein>
    <recommendedName>
        <fullName evidence="9">Glycosyltransferase RgtA/B/C/D-like domain-containing protein</fullName>
    </recommendedName>
</protein>
<feature type="transmembrane region" description="Helical" evidence="8">
    <location>
        <begin position="207"/>
        <end position="228"/>
    </location>
</feature>
<keyword evidence="7 8" id="KW-0472">Membrane</keyword>